<protein>
    <submittedName>
        <fullName evidence="1">Uncharacterized protein</fullName>
    </submittedName>
</protein>
<evidence type="ECO:0000313" key="2">
    <source>
        <dbReference type="Proteomes" id="UP000584374"/>
    </source>
</evidence>
<accession>A0A840Q2C9</accession>
<keyword evidence="2" id="KW-1185">Reference proteome</keyword>
<gene>
    <name evidence="1" type="ORF">BJ970_001265</name>
</gene>
<evidence type="ECO:0000313" key="1">
    <source>
        <dbReference type="EMBL" id="MBB5153731.1"/>
    </source>
</evidence>
<reference evidence="1 2" key="1">
    <citation type="submission" date="2020-08" db="EMBL/GenBank/DDBJ databases">
        <title>Sequencing the genomes of 1000 actinobacteria strains.</title>
        <authorList>
            <person name="Klenk H.-P."/>
        </authorList>
    </citation>
    <scope>NUCLEOTIDE SEQUENCE [LARGE SCALE GENOMIC DNA]</scope>
    <source>
        <strain evidence="1 2">DSM 45584</strain>
    </source>
</reference>
<dbReference type="Proteomes" id="UP000584374">
    <property type="component" value="Unassembled WGS sequence"/>
</dbReference>
<name>A0A840Q2C9_9PSEU</name>
<organism evidence="1 2">
    <name type="scientific">Saccharopolyspora phatthalungensis</name>
    <dbReference type="NCBI Taxonomy" id="664693"/>
    <lineage>
        <taxon>Bacteria</taxon>
        <taxon>Bacillati</taxon>
        <taxon>Actinomycetota</taxon>
        <taxon>Actinomycetes</taxon>
        <taxon>Pseudonocardiales</taxon>
        <taxon>Pseudonocardiaceae</taxon>
        <taxon>Saccharopolyspora</taxon>
    </lineage>
</organism>
<comment type="caution">
    <text evidence="1">The sequence shown here is derived from an EMBL/GenBank/DDBJ whole genome shotgun (WGS) entry which is preliminary data.</text>
</comment>
<proteinExistence type="predicted"/>
<dbReference type="AlphaFoldDB" id="A0A840Q2C9"/>
<dbReference type="EMBL" id="JACHIW010000001">
    <property type="protein sequence ID" value="MBB5153731.1"/>
    <property type="molecule type" value="Genomic_DNA"/>
</dbReference>
<sequence length="42" mass="4586">MSWGVHGLTPNATVIEQINAQAFFTYIKNLLATPTAPARKIT</sequence>